<reference evidence="5" key="1">
    <citation type="submission" date="2015-06" db="EMBL/GenBank/DDBJ databases">
        <authorList>
            <person name="Bertelli C."/>
        </authorList>
    </citation>
    <scope>NUCLEOTIDE SEQUENCE [LARGE SCALE GENOMIC DNA]</scope>
    <source>
        <strain evidence="5">CRIB-30</strain>
    </source>
</reference>
<dbReference type="AlphaFoldDB" id="A0A0H5E682"/>
<accession>A0A0H5E682</accession>
<dbReference type="PANTHER" id="PTHR11952">
    <property type="entry name" value="UDP- GLUCOSE PYROPHOSPHORYLASE"/>
    <property type="match status" value="1"/>
</dbReference>
<comment type="similarity">
    <text evidence="1">Belongs to the UDPGP type 1 family.</text>
</comment>
<dbReference type="EC" id="2.7.7.23" evidence="4"/>
<sequence length="475" mass="53502">MIEPIANMSGEMDEVADDRLQRAQEKLERMGQTHLLKWWSKLPSVAQDALLQQVEDIDIPLLKRQQAQLAAVTLPVQRSIQPLKSVLRSGDPKLKQEGRKALSEGKVGALIVAGGQGTRLGFDHPKGMYQVTAARRKSLFQLLAEKTKACGMMVNRELPLSIMTSKENEAETKRYFHNNHLFELSESQIGFFTQNSLPLLDTQGRLFLEEKGRIAFGPDGNGSALNCFAKSPLYKAWKESGVRYVVFSLIDNPLADPYDMELVGRAMQTGADVVIKAVERSGTEEKVGILAEVDGKVGVIEYTEFPKDLWNQKGKDRALLYNFANISLFCLSMEFIKKAGEDLFEKMPLHKAFKAVPYLDSFGGVVKPNHPFAWKFERFIFDFLPFAENVEIVVYPRSVCFSPLKNAEGEASPETVKQDLTSLDRSVLRNLFGEEPPQEIVEIAQDFYYPTSDLLERFKGSKLPPSPYLDGYKYL</sequence>
<keyword evidence="5" id="KW-1185">Reference proteome</keyword>
<keyword evidence="2 4" id="KW-0808">Transferase</keyword>
<dbReference type="InterPro" id="IPR039741">
    <property type="entry name" value="UDP-sugar_pyrophosphorylase"/>
</dbReference>
<evidence type="ECO:0000256" key="1">
    <source>
        <dbReference type="ARBA" id="ARBA00010401"/>
    </source>
</evidence>
<dbReference type="Proteomes" id="UP000220251">
    <property type="component" value="Unassembled WGS sequence"/>
</dbReference>
<gene>
    <name evidence="4" type="primary">glmu3</name>
    <name evidence="4" type="ORF">ELAC_1444</name>
</gene>
<evidence type="ECO:0000256" key="3">
    <source>
        <dbReference type="ARBA" id="ARBA00022695"/>
    </source>
</evidence>
<protein>
    <submittedName>
        <fullName evidence="4">Putative UDP-N-acetylglucosamine pyrophosphorylase</fullName>
        <ecNumber evidence="4">2.7.7.23</ecNumber>
    </submittedName>
</protein>
<dbReference type="GO" id="GO:0003977">
    <property type="term" value="F:UDP-N-acetylglucosamine diphosphorylase activity"/>
    <property type="evidence" value="ECO:0007669"/>
    <property type="project" value="UniProtKB-EC"/>
</dbReference>
<evidence type="ECO:0000313" key="4">
    <source>
        <dbReference type="EMBL" id="CRX38780.1"/>
    </source>
</evidence>
<dbReference type="PANTHER" id="PTHR11952:SF2">
    <property type="entry name" value="LD24639P"/>
    <property type="match status" value="1"/>
</dbReference>
<dbReference type="Pfam" id="PF01704">
    <property type="entry name" value="UDPGP"/>
    <property type="match status" value="1"/>
</dbReference>
<dbReference type="SUPFAM" id="SSF53448">
    <property type="entry name" value="Nucleotide-diphospho-sugar transferases"/>
    <property type="match status" value="1"/>
</dbReference>
<name>A0A0H5E682_9BACT</name>
<dbReference type="Gene3D" id="3.90.550.10">
    <property type="entry name" value="Spore Coat Polysaccharide Biosynthesis Protein SpsA, Chain A"/>
    <property type="match status" value="1"/>
</dbReference>
<organism evidence="4 5">
    <name type="scientific">Estrella lausannensis</name>
    <dbReference type="NCBI Taxonomy" id="483423"/>
    <lineage>
        <taxon>Bacteria</taxon>
        <taxon>Pseudomonadati</taxon>
        <taxon>Chlamydiota</taxon>
        <taxon>Chlamydiia</taxon>
        <taxon>Parachlamydiales</taxon>
        <taxon>Candidatus Criblamydiaceae</taxon>
        <taxon>Estrella</taxon>
    </lineage>
</organism>
<dbReference type="InterPro" id="IPR029044">
    <property type="entry name" value="Nucleotide-diphossugar_trans"/>
</dbReference>
<proteinExistence type="inferred from homology"/>
<dbReference type="InterPro" id="IPR002618">
    <property type="entry name" value="UDPGP_fam"/>
</dbReference>
<evidence type="ECO:0000256" key="2">
    <source>
        <dbReference type="ARBA" id="ARBA00022679"/>
    </source>
</evidence>
<keyword evidence="3 4" id="KW-0548">Nucleotidyltransferase</keyword>
<dbReference type="EMBL" id="CWGJ01000019">
    <property type="protein sequence ID" value="CRX38780.1"/>
    <property type="molecule type" value="Genomic_DNA"/>
</dbReference>
<evidence type="ECO:0000313" key="5">
    <source>
        <dbReference type="Proteomes" id="UP000220251"/>
    </source>
</evidence>